<accession>A0A6N2C8L1</accession>
<organism evidence="1">
    <name type="scientific">Solanum chilense</name>
    <name type="common">Tomato</name>
    <name type="synonym">Lycopersicon chilense</name>
    <dbReference type="NCBI Taxonomy" id="4083"/>
    <lineage>
        <taxon>Eukaryota</taxon>
        <taxon>Viridiplantae</taxon>
        <taxon>Streptophyta</taxon>
        <taxon>Embryophyta</taxon>
        <taxon>Tracheophyta</taxon>
        <taxon>Spermatophyta</taxon>
        <taxon>Magnoliopsida</taxon>
        <taxon>eudicotyledons</taxon>
        <taxon>Gunneridae</taxon>
        <taxon>Pentapetalae</taxon>
        <taxon>asterids</taxon>
        <taxon>lamiids</taxon>
        <taxon>Solanales</taxon>
        <taxon>Solanaceae</taxon>
        <taxon>Solanoideae</taxon>
        <taxon>Solaneae</taxon>
        <taxon>Solanum</taxon>
        <taxon>Solanum subgen. Lycopersicon</taxon>
    </lineage>
</organism>
<dbReference type="AlphaFoldDB" id="A0A6N2C8L1"/>
<protein>
    <submittedName>
        <fullName evidence="1">Uncharacterized protein</fullName>
    </submittedName>
</protein>
<feature type="non-terminal residue" evidence="1">
    <location>
        <position position="1"/>
    </location>
</feature>
<dbReference type="EMBL" id="RXGB01000897">
    <property type="protein sequence ID" value="TMX01250.1"/>
    <property type="molecule type" value="Genomic_DNA"/>
</dbReference>
<comment type="caution">
    <text evidence="1">The sequence shown here is derived from an EMBL/GenBank/DDBJ whole genome shotgun (WGS) entry which is preliminary data.</text>
</comment>
<gene>
    <name evidence="1" type="ORF">EJD97_024832</name>
</gene>
<reference evidence="1" key="1">
    <citation type="submission" date="2019-05" db="EMBL/GenBank/DDBJ databases">
        <title>The de novo reference genome and transcriptome assemblies of the wild tomato species Solanum chilense.</title>
        <authorList>
            <person name="Stam R."/>
            <person name="Nosenko T."/>
            <person name="Hoerger A.C."/>
            <person name="Stephan W."/>
            <person name="Seidel M.A."/>
            <person name="Kuhn J.M.M."/>
            <person name="Haberer G."/>
            <person name="Tellier A."/>
        </authorList>
    </citation>
    <scope>NUCLEOTIDE SEQUENCE</scope>
    <source>
        <tissue evidence="1">Mature leaves</tissue>
    </source>
</reference>
<sequence length="162" mass="18081">ILVCLCLLEIWRHSTIIHRAWAFEAIPYLRKLFNDYSEEVSQSRILRCLSAKNNPKINYVDLFNPPQDIESTYCSGDTDDIAINVGVDADVNIGGDIGDVGAKTSGEHVHDGGVTYGRLTPFSGHTKSFAHYSSSWSACKCVECKNKEARLIYTCQYVNKSL</sequence>
<proteinExistence type="predicted"/>
<feature type="non-terminal residue" evidence="1">
    <location>
        <position position="162"/>
    </location>
</feature>
<name>A0A6N2C8L1_SOLCI</name>
<evidence type="ECO:0000313" key="1">
    <source>
        <dbReference type="EMBL" id="TMX01250.1"/>
    </source>
</evidence>